<organism evidence="2 3">
    <name type="scientific">Cupriavidus pauculus</name>
    <dbReference type="NCBI Taxonomy" id="82633"/>
    <lineage>
        <taxon>Bacteria</taxon>
        <taxon>Pseudomonadati</taxon>
        <taxon>Pseudomonadota</taxon>
        <taxon>Betaproteobacteria</taxon>
        <taxon>Burkholderiales</taxon>
        <taxon>Burkholderiaceae</taxon>
        <taxon>Cupriavidus</taxon>
    </lineage>
</organism>
<gene>
    <name evidence="2" type="ORF">CYJ10_22710</name>
</gene>
<dbReference type="InterPro" id="IPR021557">
    <property type="entry name" value="DUF3016"/>
</dbReference>
<dbReference type="RefSeq" id="WP_101683705.1">
    <property type="nucleotide sequence ID" value="NZ_PJRP01000012.1"/>
</dbReference>
<name>A0A2N5C7W9_9BURK</name>
<keyword evidence="1" id="KW-0732">Signal</keyword>
<accession>A0A2N5C7W9</accession>
<evidence type="ECO:0000313" key="2">
    <source>
        <dbReference type="EMBL" id="PLP98315.1"/>
    </source>
</evidence>
<protein>
    <submittedName>
        <fullName evidence="2">DUF3016 domain-containing protein</fullName>
    </submittedName>
</protein>
<feature type="signal peptide" evidence="1">
    <location>
        <begin position="1"/>
        <end position="20"/>
    </location>
</feature>
<evidence type="ECO:0000313" key="3">
    <source>
        <dbReference type="Proteomes" id="UP000234341"/>
    </source>
</evidence>
<reference evidence="2 3" key="1">
    <citation type="submission" date="2017-12" db="EMBL/GenBank/DDBJ databases">
        <title>Genome sequence of the active heterotrophic nitrifier-denitrifier, Cupriavidus pauculus UM1.</title>
        <authorList>
            <person name="Putonti C."/>
            <person name="Castignetti D."/>
        </authorList>
    </citation>
    <scope>NUCLEOTIDE SEQUENCE [LARGE SCALE GENOMIC DNA]</scope>
    <source>
        <strain evidence="2 3">UM1</strain>
    </source>
</reference>
<dbReference type="Pfam" id="PF11454">
    <property type="entry name" value="DUF3016"/>
    <property type="match status" value="1"/>
</dbReference>
<dbReference type="OrthoDB" id="195620at2"/>
<dbReference type="AlphaFoldDB" id="A0A2N5C7W9"/>
<dbReference type="EMBL" id="PJRP01000012">
    <property type="protein sequence ID" value="PLP98315.1"/>
    <property type="molecule type" value="Genomic_DNA"/>
</dbReference>
<comment type="caution">
    <text evidence="2">The sequence shown here is derived from an EMBL/GenBank/DDBJ whole genome shotgun (WGS) entry which is preliminary data.</text>
</comment>
<sequence>MSRFVACAVAMLATLGSALAAESQPGALTITFIHPETYQDASKSYGYGSDPQVLDAIRQHLQKLAVRELPAGYSLSIEILDIDLVGYADWRYQGNVRVIRDATWPRMTLRYALMHGDETIASSQERINNMNFNWGVNLYGYGDPLRYEKAMLDDWFARAITRHVHG</sequence>
<proteinExistence type="predicted"/>
<evidence type="ECO:0000256" key="1">
    <source>
        <dbReference type="SAM" id="SignalP"/>
    </source>
</evidence>
<feature type="chain" id="PRO_5014769065" evidence="1">
    <location>
        <begin position="21"/>
        <end position="166"/>
    </location>
</feature>
<dbReference type="Proteomes" id="UP000234341">
    <property type="component" value="Unassembled WGS sequence"/>
</dbReference>